<name>A0A835B5X9_9POAL</name>
<dbReference type="SUPFAM" id="SSF52540">
    <property type="entry name" value="P-loop containing nucleoside triphosphate hydrolases"/>
    <property type="match status" value="1"/>
</dbReference>
<dbReference type="CDD" id="cd01120">
    <property type="entry name" value="RecA-like_superfamily"/>
    <property type="match status" value="1"/>
</dbReference>
<dbReference type="PANTHER" id="PTHR32472:SF18">
    <property type="entry name" value="OS11G0576100 PROTEIN"/>
    <property type="match status" value="1"/>
</dbReference>
<comment type="caution">
    <text evidence="3">The sequence shown here is derived from an EMBL/GenBank/DDBJ whole genome shotgun (WGS) entry which is preliminary data.</text>
</comment>
<feature type="region of interest" description="Disordered" evidence="1">
    <location>
        <begin position="964"/>
        <end position="985"/>
    </location>
</feature>
<dbReference type="Gene3D" id="3.40.50.300">
    <property type="entry name" value="P-loop containing nucleotide triphosphate hydrolases"/>
    <property type="match status" value="1"/>
</dbReference>
<sequence length="1069" mass="115394">MSTIQGWRDGGSAGAIAARSIGRRFGEMKKCKKWNQTTGEDTIRCCLLRPSPNPPCRRVPVARAAASRHWRHYLTPLLDAAGVASYCRWFAPPVLVRRSLLPCSAPAHDLHGTTTYAPRRHMLPALMLMLAGEEAEAAAPSLVPYIPMQAKHSLTRAKTADQPHCIDSVMGWCSQGTDDGDGWMAMAGPPPPPPLRSPNNSPQHNLAPDLQRALTQGAMASASSSRGIRIMDRVEEEERKRSTTTPWTFLSVDGEEDSSSSSAGAMARAQCDVYVGHGGDARRLAAWLRAELEMLGIPCCGDAPAHAAARGAMDRALVGVELVTPASLSNPYAVEEVCHFLDRGALVPVFAGGVRRSDLAAGADVVVERRGGELWEKNGGRLWMAYDGEEQQWRQAVEGLAGAEPAVEVRGGDLRDRVLDVVELVGARLGRRTVGPTVRTWRAEAELEIPFPWNEGFVGREKELLDVDAMLRGGAAHHRALLDNDKASGKRPMYLDVVNNGAFLDGVVCITGGSGAGKTELALEFVHRHCHQYKKVLWVHGEARYLRQSFLKLADHLGIAVGDTTFFQSKARSTITTTPRSLHDIEGDAIAKIKKELTRDIPYLLVIDNLESETDWWDRRSIAELMPRGCKRTRIIITTKLAGGVHGVRTLSLGSLDASNAMRLMKGARTFGVEDTAILRDIQETVGDVTLGLALVGGVLAELPAVGPGELRRAMRHAPHRSPVWETKDDAALRDNPGLVQLIDACFALLRREEEGSPAARGRLAAAAERVVEASSYFAPVPVSSAMLVDAAAAGAGAVTSSSSWKKRWFKRTMRLSCASPPSTITGGRAEHQAALAMLLRLGIARRSTHHGCVSVHGVFRLFARKVSGGSGARAAVDTIASGHGAVAAENTDFHKVAACLSLFFKFESSAMAVKLPEPELARFVTGTVIPLAARYGVGHSAYGAALEILREATDTVFAAEERYTTTDDGGSSRRRRGVAGDGGGHVERLDPKVYRELARARAELLVMRARVMMRAGERDIAEDHCVSAVSILEVVNGDWHPDTVAVRAFLELEILAPAMNGSESITVV</sequence>
<dbReference type="InterPro" id="IPR027417">
    <property type="entry name" value="P-loop_NTPase"/>
</dbReference>
<dbReference type="OrthoDB" id="6161812at2759"/>
<dbReference type="InterPro" id="IPR035897">
    <property type="entry name" value="Toll_tir_struct_dom_sf"/>
</dbReference>
<gene>
    <name evidence="3" type="ORF">HU200_048626</name>
</gene>
<evidence type="ECO:0000313" key="4">
    <source>
        <dbReference type="Proteomes" id="UP000636709"/>
    </source>
</evidence>
<dbReference type="SUPFAM" id="SSF52200">
    <property type="entry name" value="Toll/Interleukin receptor TIR domain"/>
    <property type="match status" value="1"/>
</dbReference>
<dbReference type="AlphaFoldDB" id="A0A835B5X9"/>
<dbReference type="Pfam" id="PF25895">
    <property type="entry name" value="WHD_plant_disease"/>
    <property type="match status" value="1"/>
</dbReference>
<dbReference type="PANTHER" id="PTHR32472">
    <property type="entry name" value="DNA REPAIR PROTEIN RADA"/>
    <property type="match status" value="1"/>
</dbReference>
<evidence type="ECO:0000313" key="3">
    <source>
        <dbReference type="EMBL" id="KAF8673543.1"/>
    </source>
</evidence>
<feature type="domain" description="Plant disease resistance WDH" evidence="2">
    <location>
        <begin position="765"/>
        <end position="874"/>
    </location>
</feature>
<dbReference type="Proteomes" id="UP000636709">
    <property type="component" value="Unassembled WGS sequence"/>
</dbReference>
<evidence type="ECO:0000256" key="1">
    <source>
        <dbReference type="SAM" id="MobiDB-lite"/>
    </source>
</evidence>
<protein>
    <recommendedName>
        <fullName evidence="2">Plant disease resistance WDH domain-containing protein</fullName>
    </recommendedName>
</protein>
<accession>A0A835B5X9</accession>
<evidence type="ECO:0000259" key="2">
    <source>
        <dbReference type="Pfam" id="PF25895"/>
    </source>
</evidence>
<keyword evidence="4" id="KW-1185">Reference proteome</keyword>
<reference evidence="3" key="1">
    <citation type="submission" date="2020-07" db="EMBL/GenBank/DDBJ databases">
        <title>Genome sequence and genetic diversity analysis of an under-domesticated orphan crop, white fonio (Digitaria exilis).</title>
        <authorList>
            <person name="Bennetzen J.L."/>
            <person name="Chen S."/>
            <person name="Ma X."/>
            <person name="Wang X."/>
            <person name="Yssel A.E.J."/>
            <person name="Chaluvadi S.R."/>
            <person name="Johnson M."/>
            <person name="Gangashetty P."/>
            <person name="Hamidou F."/>
            <person name="Sanogo M.D."/>
            <person name="Zwaenepoel A."/>
            <person name="Wallace J."/>
            <person name="Van De Peer Y."/>
            <person name="Van Deynze A."/>
        </authorList>
    </citation>
    <scope>NUCLEOTIDE SEQUENCE</scope>
    <source>
        <tissue evidence="3">Leaves</tissue>
    </source>
</reference>
<dbReference type="GO" id="GO:0000725">
    <property type="term" value="P:recombinational repair"/>
    <property type="evidence" value="ECO:0007669"/>
    <property type="project" value="TreeGrafter"/>
</dbReference>
<proteinExistence type="predicted"/>
<dbReference type="EMBL" id="JACEFO010002205">
    <property type="protein sequence ID" value="KAF8673543.1"/>
    <property type="molecule type" value="Genomic_DNA"/>
</dbReference>
<organism evidence="3 4">
    <name type="scientific">Digitaria exilis</name>
    <dbReference type="NCBI Taxonomy" id="1010633"/>
    <lineage>
        <taxon>Eukaryota</taxon>
        <taxon>Viridiplantae</taxon>
        <taxon>Streptophyta</taxon>
        <taxon>Embryophyta</taxon>
        <taxon>Tracheophyta</taxon>
        <taxon>Spermatophyta</taxon>
        <taxon>Magnoliopsida</taxon>
        <taxon>Liliopsida</taxon>
        <taxon>Poales</taxon>
        <taxon>Poaceae</taxon>
        <taxon>PACMAD clade</taxon>
        <taxon>Panicoideae</taxon>
        <taxon>Panicodae</taxon>
        <taxon>Paniceae</taxon>
        <taxon>Anthephorinae</taxon>
        <taxon>Digitaria</taxon>
    </lineage>
</organism>
<dbReference type="InterPro" id="IPR058874">
    <property type="entry name" value="WHD_plant"/>
</dbReference>